<gene>
    <name evidence="1" type="ORF">T10_11296</name>
    <name evidence="2" type="ORF">T10_3773</name>
    <name evidence="3" type="ORF">T10_6185</name>
</gene>
<dbReference type="AlphaFoldDB" id="A0A0V1MT61"/>
<evidence type="ECO:0000313" key="4">
    <source>
        <dbReference type="Proteomes" id="UP000054843"/>
    </source>
</evidence>
<keyword evidence="4" id="KW-1185">Reference proteome</keyword>
<organism evidence="3 4">
    <name type="scientific">Trichinella papuae</name>
    <dbReference type="NCBI Taxonomy" id="268474"/>
    <lineage>
        <taxon>Eukaryota</taxon>
        <taxon>Metazoa</taxon>
        <taxon>Ecdysozoa</taxon>
        <taxon>Nematoda</taxon>
        <taxon>Enoplea</taxon>
        <taxon>Dorylaimia</taxon>
        <taxon>Trichinellida</taxon>
        <taxon>Trichinellidae</taxon>
        <taxon>Trichinella</taxon>
    </lineage>
</organism>
<dbReference type="EMBL" id="JYDO01000233">
    <property type="protein sequence ID" value="KRZ66627.1"/>
    <property type="molecule type" value="Genomic_DNA"/>
</dbReference>
<dbReference type="EMBL" id="JYDO01000233">
    <property type="protein sequence ID" value="KRZ66617.1"/>
    <property type="molecule type" value="Genomic_DNA"/>
</dbReference>
<proteinExistence type="predicted"/>
<comment type="caution">
    <text evidence="3">The sequence shown here is derived from an EMBL/GenBank/DDBJ whole genome shotgun (WGS) entry which is preliminary data.</text>
</comment>
<evidence type="ECO:0000313" key="2">
    <source>
        <dbReference type="EMBL" id="KRZ66627.1"/>
    </source>
</evidence>
<dbReference type="Proteomes" id="UP000054843">
    <property type="component" value="Unassembled WGS sequence"/>
</dbReference>
<accession>A0A0V1MT61</accession>
<evidence type="ECO:0000313" key="1">
    <source>
        <dbReference type="EMBL" id="KRZ66617.1"/>
    </source>
</evidence>
<reference evidence="3 4" key="1">
    <citation type="submission" date="2015-01" db="EMBL/GenBank/DDBJ databases">
        <title>Evolution of Trichinella species and genotypes.</title>
        <authorList>
            <person name="Korhonen P.K."/>
            <person name="Edoardo P."/>
            <person name="Giuseppe L.R."/>
            <person name="Gasser R.B."/>
        </authorList>
    </citation>
    <scope>NUCLEOTIDE SEQUENCE [LARGE SCALE GENOMIC DNA]</scope>
    <source>
        <strain evidence="3">ISS1980</strain>
    </source>
</reference>
<dbReference type="EMBL" id="JYDO01000043">
    <property type="protein sequence ID" value="KRZ74971.1"/>
    <property type="molecule type" value="Genomic_DNA"/>
</dbReference>
<name>A0A0V1MT61_9BILA</name>
<evidence type="ECO:0000313" key="3">
    <source>
        <dbReference type="EMBL" id="KRZ74971.1"/>
    </source>
</evidence>
<protein>
    <submittedName>
        <fullName evidence="3">Uncharacterized protein</fullName>
    </submittedName>
</protein>
<sequence length="84" mass="9692">MQAYRLHRQVWRAGQTETDSRQSVRLRELISAWLLPQEPADVLVCLMQSHLQVHFLDVGLQPNPVPPEANQDPQQIRLEIRSGV</sequence>